<dbReference type="Proteomes" id="UP001432027">
    <property type="component" value="Unassembled WGS sequence"/>
</dbReference>
<accession>A0AAV5SHC8</accession>
<proteinExistence type="predicted"/>
<evidence type="ECO:0000313" key="1">
    <source>
        <dbReference type="EMBL" id="GMS81865.1"/>
    </source>
</evidence>
<feature type="non-terminal residue" evidence="1">
    <location>
        <position position="1"/>
    </location>
</feature>
<keyword evidence="2" id="KW-1185">Reference proteome</keyword>
<reference evidence="1" key="1">
    <citation type="submission" date="2023-10" db="EMBL/GenBank/DDBJ databases">
        <title>Genome assembly of Pristionchus species.</title>
        <authorList>
            <person name="Yoshida K."/>
            <person name="Sommer R.J."/>
        </authorList>
    </citation>
    <scope>NUCLEOTIDE SEQUENCE</scope>
    <source>
        <strain evidence="1">RS0144</strain>
    </source>
</reference>
<sequence length="70" mass="7693">TTLAAGRAAGSADQWRCKINERFGIDERECGMRVDLLDARERRSEALLEDGVDPRVAGIPANMEDECGVE</sequence>
<protein>
    <submittedName>
        <fullName evidence="1">Uncharacterized protein</fullName>
    </submittedName>
</protein>
<dbReference type="EMBL" id="BTSX01000001">
    <property type="protein sequence ID" value="GMS81865.1"/>
    <property type="molecule type" value="Genomic_DNA"/>
</dbReference>
<feature type="non-terminal residue" evidence="1">
    <location>
        <position position="70"/>
    </location>
</feature>
<evidence type="ECO:0000313" key="2">
    <source>
        <dbReference type="Proteomes" id="UP001432027"/>
    </source>
</evidence>
<comment type="caution">
    <text evidence="1">The sequence shown here is derived from an EMBL/GenBank/DDBJ whole genome shotgun (WGS) entry which is preliminary data.</text>
</comment>
<dbReference type="AlphaFoldDB" id="A0AAV5SHC8"/>
<gene>
    <name evidence="1" type="ORF">PENTCL1PPCAC_4040</name>
</gene>
<organism evidence="1 2">
    <name type="scientific">Pristionchus entomophagus</name>
    <dbReference type="NCBI Taxonomy" id="358040"/>
    <lineage>
        <taxon>Eukaryota</taxon>
        <taxon>Metazoa</taxon>
        <taxon>Ecdysozoa</taxon>
        <taxon>Nematoda</taxon>
        <taxon>Chromadorea</taxon>
        <taxon>Rhabditida</taxon>
        <taxon>Rhabditina</taxon>
        <taxon>Diplogasteromorpha</taxon>
        <taxon>Diplogasteroidea</taxon>
        <taxon>Neodiplogasteridae</taxon>
        <taxon>Pristionchus</taxon>
    </lineage>
</organism>
<name>A0AAV5SHC8_9BILA</name>